<accession>A0A0M5IMW8</accession>
<dbReference type="InterPro" id="IPR051829">
    <property type="entry name" value="Multiheme_Cytochr_ET"/>
</dbReference>
<dbReference type="InterPro" id="IPR036280">
    <property type="entry name" value="Multihaem_cyt_sf"/>
</dbReference>
<dbReference type="SUPFAM" id="SSF48695">
    <property type="entry name" value="Multiheme cytochromes"/>
    <property type="match status" value="1"/>
</dbReference>
<dbReference type="KEGG" id="des:DSOUD_0211"/>
<reference evidence="10 11" key="1">
    <citation type="submission" date="2015-07" db="EMBL/GenBank/DDBJ databases">
        <title>Isolation and Genomic Characterization of a Novel Halophilic Metal-Reducing Deltaproteobacterium from the Deep Subsurface.</title>
        <authorList>
            <person name="Badalamenti J.P."/>
            <person name="Summers Z.M."/>
            <person name="Gralnick J.A."/>
            <person name="Bond D.R."/>
        </authorList>
    </citation>
    <scope>NUCLEOTIDE SEQUENCE [LARGE SCALE GENOMIC DNA]</scope>
    <source>
        <strain evidence="10 11">WTL</strain>
    </source>
</reference>
<dbReference type="PANTHER" id="PTHR35038">
    <property type="entry name" value="DISSIMILATORY SULFITE REDUCTASE SIRA"/>
    <property type="match status" value="1"/>
</dbReference>
<evidence type="ECO:0000256" key="1">
    <source>
        <dbReference type="ARBA" id="ARBA00001926"/>
    </source>
</evidence>
<dbReference type="Gene3D" id="1.10.287.3080">
    <property type="match status" value="1"/>
</dbReference>
<dbReference type="RefSeq" id="WP_279330642.1">
    <property type="nucleotide sequence ID" value="NZ_CP010802.1"/>
</dbReference>
<evidence type="ECO:0000313" key="10">
    <source>
        <dbReference type="EMBL" id="ALC15011.1"/>
    </source>
</evidence>
<dbReference type="PANTHER" id="PTHR35038:SF8">
    <property type="entry name" value="C-TYPE POLYHEME CYTOCHROME OMCC"/>
    <property type="match status" value="1"/>
</dbReference>
<dbReference type="GO" id="GO:0046872">
    <property type="term" value="F:metal ion binding"/>
    <property type="evidence" value="ECO:0007669"/>
    <property type="project" value="UniProtKB-KW"/>
</dbReference>
<organism evidence="10 11">
    <name type="scientific">Desulfuromonas soudanensis</name>
    <dbReference type="NCBI Taxonomy" id="1603606"/>
    <lineage>
        <taxon>Bacteria</taxon>
        <taxon>Pseudomonadati</taxon>
        <taxon>Thermodesulfobacteriota</taxon>
        <taxon>Desulfuromonadia</taxon>
        <taxon>Desulfuromonadales</taxon>
        <taxon>Desulfuromonadaceae</taxon>
        <taxon>Desulfuromonas</taxon>
    </lineage>
</organism>
<keyword evidence="5" id="KW-0479">Metal-binding</keyword>
<keyword evidence="7" id="KW-0249">Electron transport</keyword>
<evidence type="ECO:0000256" key="3">
    <source>
        <dbReference type="ARBA" id="ARBA00022448"/>
    </source>
</evidence>
<dbReference type="PATRIC" id="fig|1603606.3.peg.234"/>
<comment type="cofactor">
    <cofactor evidence="1">
        <name>heme c</name>
        <dbReference type="ChEBI" id="CHEBI:61717"/>
    </cofactor>
</comment>
<dbReference type="InterPro" id="IPR012286">
    <property type="entry name" value="Tetrahaem_cytochrome"/>
</dbReference>
<dbReference type="STRING" id="1603606.DSOUD_0211"/>
<evidence type="ECO:0000256" key="7">
    <source>
        <dbReference type="ARBA" id="ARBA00022982"/>
    </source>
</evidence>
<evidence type="ECO:0000259" key="9">
    <source>
        <dbReference type="Pfam" id="PF14537"/>
    </source>
</evidence>
<evidence type="ECO:0000313" key="11">
    <source>
        <dbReference type="Proteomes" id="UP000057158"/>
    </source>
</evidence>
<name>A0A0M5IMW8_9BACT</name>
<evidence type="ECO:0000256" key="8">
    <source>
        <dbReference type="ARBA" id="ARBA00023004"/>
    </source>
</evidence>
<dbReference type="Pfam" id="PF14537">
    <property type="entry name" value="Cytochrom_c3_2"/>
    <property type="match status" value="1"/>
</dbReference>
<keyword evidence="8" id="KW-0408">Iron</keyword>
<dbReference type="EMBL" id="CP010802">
    <property type="protein sequence ID" value="ALC15011.1"/>
    <property type="molecule type" value="Genomic_DNA"/>
</dbReference>
<dbReference type="Proteomes" id="UP000057158">
    <property type="component" value="Chromosome"/>
</dbReference>
<proteinExistence type="predicted"/>
<gene>
    <name evidence="10" type="ORF">DSOUD_0211</name>
</gene>
<comment type="subcellular location">
    <subcellularLocation>
        <location evidence="2">Cell envelope</location>
    </subcellularLocation>
</comment>
<keyword evidence="6" id="KW-0732">Signal</keyword>
<sequence>MVIGIVILILLARIIYVPKDFGTQERGYMYSYHRAGNEEEWKNFPVKYRGSDSCLECHEEKGTALKMTLHGLIPCENCHGAALDHPENPEKLAIDRSRELCLRCHAELFMPSSGRNSIPGIDDGEHNPGLECTECHNPHNPNLEEM</sequence>
<feature type="domain" description="Tetrahaem cytochrome" evidence="9">
    <location>
        <begin position="74"/>
        <end position="141"/>
    </location>
</feature>
<keyword evidence="3" id="KW-0813">Transport</keyword>
<evidence type="ECO:0000256" key="6">
    <source>
        <dbReference type="ARBA" id="ARBA00022729"/>
    </source>
</evidence>
<protein>
    <submittedName>
        <fullName evidence="10">Putative multiheme cytochrome c</fullName>
    </submittedName>
</protein>
<keyword evidence="4" id="KW-0349">Heme</keyword>
<evidence type="ECO:0000256" key="4">
    <source>
        <dbReference type="ARBA" id="ARBA00022617"/>
    </source>
</evidence>
<dbReference type="AlphaFoldDB" id="A0A0M5IMW8"/>
<dbReference type="GO" id="GO:0030313">
    <property type="term" value="C:cell envelope"/>
    <property type="evidence" value="ECO:0007669"/>
    <property type="project" value="UniProtKB-SubCell"/>
</dbReference>
<keyword evidence="11" id="KW-1185">Reference proteome</keyword>
<evidence type="ECO:0000256" key="2">
    <source>
        <dbReference type="ARBA" id="ARBA00004196"/>
    </source>
</evidence>
<evidence type="ECO:0000256" key="5">
    <source>
        <dbReference type="ARBA" id="ARBA00022723"/>
    </source>
</evidence>